<dbReference type="RefSeq" id="WP_110255353.1">
    <property type="nucleotide sequence ID" value="NZ_QJKB01000003.1"/>
</dbReference>
<protein>
    <submittedName>
        <fullName evidence="2">Uncharacterized protein</fullName>
    </submittedName>
</protein>
<feature type="transmembrane region" description="Helical" evidence="1">
    <location>
        <begin position="52"/>
        <end position="73"/>
    </location>
</feature>
<accession>A0A318JBL0</accession>
<proteinExistence type="predicted"/>
<evidence type="ECO:0000313" key="3">
    <source>
        <dbReference type="Proteomes" id="UP000247792"/>
    </source>
</evidence>
<dbReference type="OrthoDB" id="9962215at2"/>
<feature type="transmembrane region" description="Helical" evidence="1">
    <location>
        <begin position="117"/>
        <end position="138"/>
    </location>
</feature>
<keyword evidence="1" id="KW-1133">Transmembrane helix</keyword>
<feature type="transmembrane region" description="Helical" evidence="1">
    <location>
        <begin position="268"/>
        <end position="285"/>
    </location>
</feature>
<gene>
    <name evidence="2" type="ORF">DFR42_103375</name>
</gene>
<feature type="transmembrane region" description="Helical" evidence="1">
    <location>
        <begin position="158"/>
        <end position="180"/>
    </location>
</feature>
<sequence length="289" mass="31626">MPTLKDNSACQQIPFQAYVLAPMFAPLTWLLAAVATNLYGRGLSLAAFGMKFSFMLLLLLGSYVLSIPLLHIWAGLVGKPQKSSYAGFIFAAITALALGVIYAQPGFQDARHTTQNLVYLAFMLLTSLGMFMSLKNLFAPANHYPYGLAWLSRQTTVWSIFSLIKAVLALIIICSVTYVNSLPRDFNFARFFAKMIKQGDFVEEVFAASIFDITPGHFMDWCLYSAIVLALAAMASALQAKIRDEDSLYRATGCTVGALALAVFDPKLAVYAGLAYGLASYALELKTKK</sequence>
<keyword evidence="1" id="KW-0812">Transmembrane</keyword>
<evidence type="ECO:0000256" key="1">
    <source>
        <dbReference type="SAM" id="Phobius"/>
    </source>
</evidence>
<dbReference type="EMBL" id="QJKB01000003">
    <property type="protein sequence ID" value="PXX44106.1"/>
    <property type="molecule type" value="Genomic_DNA"/>
</dbReference>
<organism evidence="2 3">
    <name type="scientific">Undibacterium pigrum</name>
    <dbReference type="NCBI Taxonomy" id="401470"/>
    <lineage>
        <taxon>Bacteria</taxon>
        <taxon>Pseudomonadati</taxon>
        <taxon>Pseudomonadota</taxon>
        <taxon>Betaproteobacteria</taxon>
        <taxon>Burkholderiales</taxon>
        <taxon>Oxalobacteraceae</taxon>
        <taxon>Undibacterium</taxon>
    </lineage>
</organism>
<reference evidence="2 3" key="1">
    <citation type="submission" date="2018-05" db="EMBL/GenBank/DDBJ databases">
        <title>Genomic Encyclopedia of Type Strains, Phase IV (KMG-IV): sequencing the most valuable type-strain genomes for metagenomic binning, comparative biology and taxonomic classification.</title>
        <authorList>
            <person name="Goeker M."/>
        </authorList>
    </citation>
    <scope>NUCLEOTIDE SEQUENCE [LARGE SCALE GENOMIC DNA]</scope>
    <source>
        <strain evidence="2 3">DSM 19792</strain>
    </source>
</reference>
<keyword evidence="3" id="KW-1185">Reference proteome</keyword>
<evidence type="ECO:0000313" key="2">
    <source>
        <dbReference type="EMBL" id="PXX44106.1"/>
    </source>
</evidence>
<name>A0A318JBL0_9BURK</name>
<dbReference type="AlphaFoldDB" id="A0A318JBL0"/>
<dbReference type="Proteomes" id="UP000247792">
    <property type="component" value="Unassembled WGS sequence"/>
</dbReference>
<feature type="transmembrane region" description="Helical" evidence="1">
    <location>
        <begin position="85"/>
        <end position="105"/>
    </location>
</feature>
<feature type="transmembrane region" description="Helical" evidence="1">
    <location>
        <begin position="20"/>
        <end position="40"/>
    </location>
</feature>
<feature type="transmembrane region" description="Helical" evidence="1">
    <location>
        <begin position="221"/>
        <end position="240"/>
    </location>
</feature>
<keyword evidence="1" id="KW-0472">Membrane</keyword>
<comment type="caution">
    <text evidence="2">The sequence shown here is derived from an EMBL/GenBank/DDBJ whole genome shotgun (WGS) entry which is preliminary data.</text>
</comment>